<accession>A0A173UYZ4</accession>
<comment type="similarity">
    <text evidence="1">Belongs to the Nudix hydrolase family.</text>
</comment>
<dbReference type="PANTHER" id="PTHR43736:SF1">
    <property type="entry name" value="DIHYDRONEOPTERIN TRIPHOSPHATE DIPHOSPHATASE"/>
    <property type="match status" value="1"/>
</dbReference>
<dbReference type="CDD" id="cd03674">
    <property type="entry name" value="NUDIX_Hydrolase"/>
    <property type="match status" value="1"/>
</dbReference>
<gene>
    <name evidence="4" type="ORF">DW068_14210</name>
    <name evidence="3" type="ORF">ERS852578_02865</name>
</gene>
<dbReference type="PROSITE" id="PS51462">
    <property type="entry name" value="NUDIX"/>
    <property type="match status" value="1"/>
</dbReference>
<sequence>MNSLKKIKEWLNTFTSFNEQEQVDCQRIRQFLEEEENLLLRDNVKMHFTASAWVLNPSKNKVLMLYHNIYQSWSWSGGHADGEGDLLSVAMKEVKEESGLVSLKPLSDSPISIEILGVQPHYKKQKYVSAHLHLNYTFLLHNTKEEKLKICPEENSKVGWLSPDEAVRSSTEAWMKPIYKKLNQKMRKYLG</sequence>
<evidence type="ECO:0000313" key="4">
    <source>
        <dbReference type="EMBL" id="RHK34784.1"/>
    </source>
</evidence>
<dbReference type="OrthoDB" id="9787880at2"/>
<reference evidence="3 5" key="1">
    <citation type="submission" date="2015-09" db="EMBL/GenBank/DDBJ databases">
        <authorList>
            <consortium name="Pathogen Informatics"/>
        </authorList>
    </citation>
    <scope>NUCLEOTIDE SEQUENCE [LARGE SCALE GENOMIC DNA]</scope>
    <source>
        <strain evidence="3 5">2789STDY5834966</strain>
    </source>
</reference>
<dbReference type="Proteomes" id="UP000095390">
    <property type="component" value="Unassembled WGS sequence"/>
</dbReference>
<reference evidence="4 6" key="2">
    <citation type="submission" date="2018-08" db="EMBL/GenBank/DDBJ databases">
        <title>A genome reference for cultivated species of the human gut microbiota.</title>
        <authorList>
            <person name="Zou Y."/>
            <person name="Xue W."/>
            <person name="Luo G."/>
        </authorList>
    </citation>
    <scope>NUCLEOTIDE SEQUENCE [LARGE SCALE GENOMIC DNA]</scope>
    <source>
        <strain evidence="4 6">AF45-14BH</strain>
    </source>
</reference>
<proteinExistence type="inferred from homology"/>
<dbReference type="EMBL" id="QRNJ01000072">
    <property type="protein sequence ID" value="RHK34784.1"/>
    <property type="molecule type" value="Genomic_DNA"/>
</dbReference>
<evidence type="ECO:0000313" key="6">
    <source>
        <dbReference type="Proteomes" id="UP000283497"/>
    </source>
</evidence>
<dbReference type="SUPFAM" id="SSF55811">
    <property type="entry name" value="Nudix"/>
    <property type="match status" value="1"/>
</dbReference>
<evidence type="ECO:0000313" key="3">
    <source>
        <dbReference type="EMBL" id="CUN20322.1"/>
    </source>
</evidence>
<feature type="domain" description="Nudix hydrolase" evidence="2">
    <location>
        <begin position="45"/>
        <end position="184"/>
    </location>
</feature>
<evidence type="ECO:0000259" key="2">
    <source>
        <dbReference type="PROSITE" id="PS51462"/>
    </source>
</evidence>
<name>A0A173UYZ4_9FIRM</name>
<dbReference type="GeneID" id="75047628"/>
<evidence type="ECO:0000256" key="1">
    <source>
        <dbReference type="ARBA" id="ARBA00005582"/>
    </source>
</evidence>
<dbReference type="Gene3D" id="3.90.79.10">
    <property type="entry name" value="Nucleoside Triphosphate Pyrophosphohydrolase"/>
    <property type="match status" value="1"/>
</dbReference>
<dbReference type="InterPro" id="IPR015797">
    <property type="entry name" value="NUDIX_hydrolase-like_dom_sf"/>
</dbReference>
<protein>
    <submittedName>
        <fullName evidence="3">Dihydroneopterin triphosphate pyrophosphatase</fullName>
    </submittedName>
    <submittedName>
        <fullName evidence="4">NUDIX domain-containing protein</fullName>
    </submittedName>
</protein>
<dbReference type="AlphaFoldDB" id="A0A173UYZ4"/>
<dbReference type="RefSeq" id="WP_005349241.1">
    <property type="nucleotide sequence ID" value="NZ_CAKXER010000072.1"/>
</dbReference>
<organism evidence="3 5">
    <name type="scientific">Anaerobutyricum hallii</name>
    <dbReference type="NCBI Taxonomy" id="39488"/>
    <lineage>
        <taxon>Bacteria</taxon>
        <taxon>Bacillati</taxon>
        <taxon>Bacillota</taxon>
        <taxon>Clostridia</taxon>
        <taxon>Lachnospirales</taxon>
        <taxon>Lachnospiraceae</taxon>
        <taxon>Anaerobutyricum</taxon>
    </lineage>
</organism>
<dbReference type="PANTHER" id="PTHR43736">
    <property type="entry name" value="ADP-RIBOSE PYROPHOSPHATASE"/>
    <property type="match status" value="1"/>
</dbReference>
<dbReference type="Proteomes" id="UP000283497">
    <property type="component" value="Unassembled WGS sequence"/>
</dbReference>
<dbReference type="Pfam" id="PF00293">
    <property type="entry name" value="NUDIX"/>
    <property type="match status" value="1"/>
</dbReference>
<evidence type="ECO:0000313" key="5">
    <source>
        <dbReference type="Proteomes" id="UP000095390"/>
    </source>
</evidence>
<dbReference type="EMBL" id="CYYC01000058">
    <property type="protein sequence ID" value="CUN20322.1"/>
    <property type="molecule type" value="Genomic_DNA"/>
</dbReference>
<dbReference type="InterPro" id="IPR000086">
    <property type="entry name" value="NUDIX_hydrolase_dom"/>
</dbReference>